<sequence length="1150" mass="131875">MAMVKAAQNVVFSCMASSATSGESIATQILASMRSDVENVEEKALRPYKIVLEIADVTRREMATMNIQSLLQDMVEQCALLDLYRSKVQELKFELKDKDKVIEEIKRTMEQNNVNRAVPDTALKIAAIVESEEEDSVVLASLLKDLIRNRGTPVKRWSDATKSLFAIILDYGGPALARIVQEKIGGPSLQTMYRTARSNYAIPSKLEEQALRHARSFYDTIGYNGVFALAVDATAVVPTMRVKGNKIIGLATERDVIVSSAQDILNVVKNREYELAKQANAFILAPLQDHVPSFVLAVGPVIKGQDHTLIRHWCNQATLWGARNKITIVGLGADGDSKFRKYYVERFKKTLEERNDIIGLNYDSFDFNIVVENFHGLGVDNPVPTLMFPDWRHLVKKWGNQLLNVKRILIIGSGVAQIEHLMKVFENDRIRSGLWKSDVFVKDKQNVDAAMRIMKTEVRVCMKDWSDSETIGTRTYLKMGHYMLQSFTEKDLTVRERAKLAWAPVTFLRYWRVWLQILNYDVEKHFISQQTFEDTILAAHGLILAMKMFSVYYPNHQFHPWAFGSQRCEDFFAKLRCFCRGKPNLTLLDMIDLSSRVQKLEELKSRGVNPDIQPPNWPQDIDVELKEGMMMAEREVLKTLQLMGMLPALVKGNILKEDGDDIICLNTPGLGTFAVWESPDENEYNNSTFKPPKKTLWVGCNYPCCNAWYHEQCLSLQFAGDKEREDYTLICPKHKDIKEHFRNKVTALSTGTNSLSDENISLQPMPKRLRLNKKSNVPRTIDYSIRPNYVEYEGQFYHIAEFLSLQEGKVYRPATSRLARWMESARNDFYEQVEKLFAPQRVETGTYLSDIVALWLPSEGLHVGLVIRIVRSPSLKSNFPVFEWRSDSQKSEKVTICFRVLNFLKEDSAAWKLETTNNFRWCHVRSILKVVGKVSITQPVWPVHVDLRDVLKDLPRLQLMDKERERKEEIEKREERKRMKEGNPECMTFQLLREVLEEMGEPYSKSWKKTQLIQRVRAAREKRNSTACLISSATTMTSTASQPHTGPSGNVFRNSAGHLSTGPRSEFTAQLTISHSSKEQVSATNGHSSFPRKRSVAGSVTVLYYYDEEKERIIHLLLHILFIFDLINIYMDNITYYYVIAALMSINAFL</sequence>
<comment type="caution">
    <text evidence="2">The sequence shown here is derived from an EMBL/GenBank/DDBJ whole genome shotgun (WGS) entry which is preliminary data.</text>
</comment>
<name>A0ABN8RDS2_9CNID</name>
<dbReference type="Proteomes" id="UP001159405">
    <property type="component" value="Unassembled WGS sequence"/>
</dbReference>
<reference evidence="2 3" key="1">
    <citation type="submission" date="2022-05" db="EMBL/GenBank/DDBJ databases">
        <authorList>
            <consortium name="Genoscope - CEA"/>
            <person name="William W."/>
        </authorList>
    </citation>
    <scope>NUCLEOTIDE SEQUENCE [LARGE SCALE GENOMIC DNA]</scope>
</reference>
<protein>
    <submittedName>
        <fullName evidence="2">Uncharacterized protein</fullName>
    </submittedName>
</protein>
<keyword evidence="3" id="KW-1185">Reference proteome</keyword>
<dbReference type="EMBL" id="CALNXK010000226">
    <property type="protein sequence ID" value="CAH3177520.1"/>
    <property type="molecule type" value="Genomic_DNA"/>
</dbReference>
<evidence type="ECO:0000256" key="1">
    <source>
        <dbReference type="SAM" id="MobiDB-lite"/>
    </source>
</evidence>
<evidence type="ECO:0000313" key="3">
    <source>
        <dbReference type="Proteomes" id="UP001159405"/>
    </source>
</evidence>
<accession>A0ABN8RDS2</accession>
<gene>
    <name evidence="2" type="ORF">PLOB_00019337</name>
</gene>
<feature type="non-terminal residue" evidence="2">
    <location>
        <position position="1150"/>
    </location>
</feature>
<proteinExistence type="predicted"/>
<evidence type="ECO:0000313" key="2">
    <source>
        <dbReference type="EMBL" id="CAH3177520.1"/>
    </source>
</evidence>
<feature type="compositionally biased region" description="Polar residues" evidence="1">
    <location>
        <begin position="1042"/>
        <end position="1053"/>
    </location>
</feature>
<feature type="region of interest" description="Disordered" evidence="1">
    <location>
        <begin position="1034"/>
        <end position="1060"/>
    </location>
</feature>
<organism evidence="2 3">
    <name type="scientific">Porites lobata</name>
    <dbReference type="NCBI Taxonomy" id="104759"/>
    <lineage>
        <taxon>Eukaryota</taxon>
        <taxon>Metazoa</taxon>
        <taxon>Cnidaria</taxon>
        <taxon>Anthozoa</taxon>
        <taxon>Hexacorallia</taxon>
        <taxon>Scleractinia</taxon>
        <taxon>Fungiina</taxon>
        <taxon>Poritidae</taxon>
        <taxon>Porites</taxon>
    </lineage>
</organism>